<sequence length="263" mass="29292">MLKLNGRPFIVAVMSLKELSSALTMYVATSRDPINGKHEIISEQENNDALKHCRALRESCIILGANITRIAVDRMIVRLEPGPVSIRDLNKLIDDITGRLEDEFFSINLLVLEQTTQTYFGSDGGLFGPDVSANFPALTEDIAEAGNCLALSRHTAAVFHLMRVMEVGVQRLGDLLHISLPSTKNWQNILDEVNKAIKALPPKERLTKQYAESAAHLYNVKLGWRNEVMHPKQTYTEEEAVNVFNACRAFMRDLAGLVSETAS</sequence>
<dbReference type="KEGG" id="mtun:MTUNDRAET4_2156"/>
<dbReference type="EMBL" id="LR536450">
    <property type="protein sequence ID" value="VFU09049.1"/>
    <property type="molecule type" value="Genomic_DNA"/>
</dbReference>
<reference evidence="1 2" key="1">
    <citation type="submission" date="2019-03" db="EMBL/GenBank/DDBJ databases">
        <authorList>
            <person name="Kox A.R. M."/>
        </authorList>
    </citation>
    <scope>NUCLEOTIDE SEQUENCE [LARGE SCALE GENOMIC DNA]</scope>
    <source>
        <strain evidence="1">MTUNDRAET4 annotated genome</strain>
    </source>
</reference>
<dbReference type="Proteomes" id="UP000294360">
    <property type="component" value="Chromosome"/>
</dbReference>
<protein>
    <submittedName>
        <fullName evidence="1">Uncharacterized protein</fullName>
    </submittedName>
</protein>
<organism evidence="1 2">
    <name type="scientific">Methylocella tundrae</name>
    <dbReference type="NCBI Taxonomy" id="227605"/>
    <lineage>
        <taxon>Bacteria</taxon>
        <taxon>Pseudomonadati</taxon>
        <taxon>Pseudomonadota</taxon>
        <taxon>Alphaproteobacteria</taxon>
        <taxon>Hyphomicrobiales</taxon>
        <taxon>Beijerinckiaceae</taxon>
        <taxon>Methylocella</taxon>
    </lineage>
</organism>
<accession>A0A4U8Z181</accession>
<evidence type="ECO:0000313" key="1">
    <source>
        <dbReference type="EMBL" id="VFU09049.1"/>
    </source>
</evidence>
<proteinExistence type="predicted"/>
<gene>
    <name evidence="1" type="ORF">MTUNDRAET4_2156</name>
</gene>
<evidence type="ECO:0000313" key="2">
    <source>
        <dbReference type="Proteomes" id="UP000294360"/>
    </source>
</evidence>
<name>A0A4U8Z181_METTU</name>
<dbReference type="AlphaFoldDB" id="A0A4U8Z181"/>